<sequence>MVVQDVDLSQEYPSAMILPLSRIGRVALALRQPTGDGTMKMFAMAAAMVLAAGAANAEVLRYDLTNPLFDIIVTRYDSNFENPTFVESYVEKERYDFFIEIDTDQLPFDLRDKGVQFDAGANELDRKRPWITAITDATSSIQGYFNLADDYSVTDWNFIWFNDNPDMGFSSYGNDYSIDFDLPDGVLMIEGTSLPGKWTVSGTLPDVSPVPLPASLPLLFGSLGFIAMMRRSRKKQ</sequence>
<dbReference type="Proteomes" id="UP000183987">
    <property type="component" value="Unassembled WGS sequence"/>
</dbReference>
<dbReference type="EMBL" id="FQUE01000002">
    <property type="protein sequence ID" value="SHE79968.1"/>
    <property type="molecule type" value="Genomic_DNA"/>
</dbReference>
<reference evidence="2" key="1">
    <citation type="submission" date="2016-11" db="EMBL/GenBank/DDBJ databases">
        <authorList>
            <person name="Varghese N."/>
            <person name="Submissions S."/>
        </authorList>
    </citation>
    <scope>NUCLEOTIDE SEQUENCE [LARGE SCALE GENOMIC DNA]</scope>
    <source>
        <strain evidence="2">DSM 29326</strain>
    </source>
</reference>
<dbReference type="NCBIfam" id="TIGR03370">
    <property type="entry name" value="VPLPA-CTERM"/>
    <property type="match status" value="1"/>
</dbReference>
<keyword evidence="2" id="KW-1185">Reference proteome</keyword>
<proteinExistence type="predicted"/>
<gene>
    <name evidence="1" type="ORF">SAMN05444339_10297</name>
</gene>
<protein>
    <submittedName>
        <fullName evidence="1">VPLPA-CTERM protein sorting domain-containing protein</fullName>
    </submittedName>
</protein>
<organism evidence="1 2">
    <name type="scientific">Loktanella atrilutea</name>
    <dbReference type="NCBI Taxonomy" id="366533"/>
    <lineage>
        <taxon>Bacteria</taxon>
        <taxon>Pseudomonadati</taxon>
        <taxon>Pseudomonadota</taxon>
        <taxon>Alphaproteobacteria</taxon>
        <taxon>Rhodobacterales</taxon>
        <taxon>Roseobacteraceae</taxon>
        <taxon>Loktanella</taxon>
    </lineage>
</organism>
<dbReference type="InterPro" id="IPR022472">
    <property type="entry name" value="VPLPA-CTERM"/>
</dbReference>
<dbReference type="AlphaFoldDB" id="A0A1M4WFE8"/>
<name>A0A1M4WFE8_LOKAT</name>
<dbReference type="RefSeq" id="WP_143155363.1">
    <property type="nucleotide sequence ID" value="NZ_FQUE01000002.1"/>
</dbReference>
<evidence type="ECO:0000313" key="2">
    <source>
        <dbReference type="Proteomes" id="UP000183987"/>
    </source>
</evidence>
<accession>A0A1M4WFE8</accession>
<evidence type="ECO:0000313" key="1">
    <source>
        <dbReference type="EMBL" id="SHE79968.1"/>
    </source>
</evidence>